<dbReference type="PROSITE" id="PS00330">
    <property type="entry name" value="HEMOLYSIN_CALCIUM"/>
    <property type="match status" value="5"/>
</dbReference>
<dbReference type="InterPro" id="IPR018511">
    <property type="entry name" value="Hemolysin-typ_Ca-bd_CS"/>
</dbReference>
<gene>
    <name evidence="9" type="ORF">SCH01S_51_00670</name>
</gene>
<evidence type="ECO:0000256" key="2">
    <source>
        <dbReference type="ARBA" id="ARBA00004613"/>
    </source>
</evidence>
<proteinExistence type="predicted"/>
<name>A0A0E9MUB7_9SPHN</name>
<feature type="region of interest" description="Disordered" evidence="8">
    <location>
        <begin position="61"/>
        <end position="90"/>
    </location>
</feature>
<evidence type="ECO:0000256" key="4">
    <source>
        <dbReference type="ARBA" id="ARBA00022656"/>
    </source>
</evidence>
<dbReference type="PRINTS" id="PR00313">
    <property type="entry name" value="CABNDNGRPT"/>
</dbReference>
<dbReference type="PRINTS" id="PR01488">
    <property type="entry name" value="RTXTOXINA"/>
</dbReference>
<dbReference type="Gene3D" id="2.150.10.10">
    <property type="entry name" value="Serralysin-like metalloprotease, C-terminal"/>
    <property type="match status" value="5"/>
</dbReference>
<sequence>MVGTSGQDAIDGSVAADNLRGEGGADSIHGRAGADLIDGGDGDDYLSGDLGNDTINGGAGRDYLEGGQGNDILNGGDGDDQVYDYGGSDRLSGGVGNDRMGVSYSYTLSGLASTIDGDAGADDIAVTIYGDDHVDVNAGSDNDVVTTEVETGSATVTLGDGADTLRLQQSLSYRQQTGIVTVTDFATGAGGDIVDVAPIYNSYFVKNRIGDDPFASGHMRLVQYGSDTMLQFDHDGPGQDTPYANLVRFQNVDANELTAAHFGGFTPRVVSAADAATATIMVAGTAVEGNTASLPLQLILRDVTRVVTSVTVFFAADLSTADSSDAAVPAFDRNFYLTDLPGGDHAIMLPSISLFDDLRAEGTETITIRVRATAEIFENGTDTMDVTIALQDNDFIGGAGADALSGTAYAEFFDGGAGDDTLSGMGGDDRLDGGAGADLLIGGTGDDSYFADADDTIIERAGEGNDTIYVRSSYALAAGLSIESVRTTGSSTTYAADLTGNEIANTLVGNAVANRLDGRAGADVMWGYGGDDIYFVDNAGDKVSELAGGGKDTVYTTTSYSLAAGSAVEELRTLGSATTYAADLTGNELANTIVGNAASNRLDGRAGADVMWGYAGDDFYYVDNVGDVVMERAGEGFDTIYAKADFALTRGSSIELLCTFGSSTGYAVNLSGNELANTIYGNAAGNTINGGGDADVMAGFGGNDSYYVDNAGDVVIEAAGGGTDTVYTATSYTLADNSAVEELRTFGSSTSYAADLTGNGLGNTIVGNAAANTIHGGGGNDSIWSYGGNDQLFGDAGDDSFVFGPGFGRDVIADFAGNGAAAGDTIRFLPGTIGSFGALMNKAAQQGDDVVFTLDENTSLTLAGTRLAAINAQDFVFG</sequence>
<dbReference type="GO" id="GO:0005509">
    <property type="term" value="F:calcium ion binding"/>
    <property type="evidence" value="ECO:0007669"/>
    <property type="project" value="InterPro"/>
</dbReference>
<evidence type="ECO:0000256" key="3">
    <source>
        <dbReference type="ARBA" id="ARBA00022525"/>
    </source>
</evidence>
<dbReference type="InterPro" id="IPR050557">
    <property type="entry name" value="RTX_toxin/Mannuronan_C5-epim"/>
</dbReference>
<dbReference type="PANTHER" id="PTHR38340">
    <property type="entry name" value="S-LAYER PROTEIN"/>
    <property type="match status" value="1"/>
</dbReference>
<dbReference type="InterPro" id="IPR001343">
    <property type="entry name" value="Hemolysn_Ca-bd"/>
</dbReference>
<dbReference type="GO" id="GO:0016020">
    <property type="term" value="C:membrane"/>
    <property type="evidence" value="ECO:0007669"/>
    <property type="project" value="UniProtKB-SubCell"/>
</dbReference>
<evidence type="ECO:0000256" key="1">
    <source>
        <dbReference type="ARBA" id="ARBA00004370"/>
    </source>
</evidence>
<evidence type="ECO:0000313" key="9">
    <source>
        <dbReference type="EMBL" id="GAO40735.1"/>
    </source>
</evidence>
<dbReference type="STRING" id="1219043.SCH01S_51_00670"/>
<dbReference type="InterPro" id="IPR003995">
    <property type="entry name" value="RTX_toxin_determinant-A"/>
</dbReference>
<dbReference type="SUPFAM" id="SSF51120">
    <property type="entry name" value="beta-Roll"/>
    <property type="match status" value="4"/>
</dbReference>
<dbReference type="GO" id="GO:0005576">
    <property type="term" value="C:extracellular region"/>
    <property type="evidence" value="ECO:0007669"/>
    <property type="project" value="UniProtKB-SubCell"/>
</dbReference>
<dbReference type="OrthoDB" id="9809583at2"/>
<comment type="subcellular location">
    <subcellularLocation>
        <location evidence="1">Membrane</location>
    </subcellularLocation>
    <subcellularLocation>
        <location evidence="2">Secreted</location>
    </subcellularLocation>
</comment>
<dbReference type="InterPro" id="IPR011049">
    <property type="entry name" value="Serralysin-like_metalloprot_C"/>
</dbReference>
<dbReference type="Proteomes" id="UP000033202">
    <property type="component" value="Unassembled WGS sequence"/>
</dbReference>
<organism evidence="9 10">
    <name type="scientific">Sphingomonas changbaiensis NBRC 104936</name>
    <dbReference type="NCBI Taxonomy" id="1219043"/>
    <lineage>
        <taxon>Bacteria</taxon>
        <taxon>Pseudomonadati</taxon>
        <taxon>Pseudomonadota</taxon>
        <taxon>Alphaproteobacteria</taxon>
        <taxon>Sphingomonadales</taxon>
        <taxon>Sphingomonadaceae</taxon>
        <taxon>Sphingomonas</taxon>
    </lineage>
</organism>
<evidence type="ECO:0008006" key="11">
    <source>
        <dbReference type="Google" id="ProtNLM"/>
    </source>
</evidence>
<evidence type="ECO:0000256" key="6">
    <source>
        <dbReference type="ARBA" id="ARBA00023026"/>
    </source>
</evidence>
<evidence type="ECO:0000256" key="7">
    <source>
        <dbReference type="ARBA" id="ARBA00023136"/>
    </source>
</evidence>
<protein>
    <recommendedName>
        <fullName evidence="11">Calcium-binding protein</fullName>
    </recommendedName>
</protein>
<evidence type="ECO:0000256" key="8">
    <source>
        <dbReference type="SAM" id="MobiDB-lite"/>
    </source>
</evidence>
<dbReference type="RefSeq" id="WP_157032991.1">
    <property type="nucleotide sequence ID" value="NZ_BBWU01000051.1"/>
</dbReference>
<evidence type="ECO:0000313" key="10">
    <source>
        <dbReference type="Proteomes" id="UP000033202"/>
    </source>
</evidence>
<dbReference type="EMBL" id="BBWU01000051">
    <property type="protein sequence ID" value="GAO40735.1"/>
    <property type="molecule type" value="Genomic_DNA"/>
</dbReference>
<reference evidence="9 10" key="1">
    <citation type="submission" date="2015-04" db="EMBL/GenBank/DDBJ databases">
        <title>Whole genome shotgun sequence of Sphingomonas changbaiensis NBRC 104936.</title>
        <authorList>
            <person name="Katano-Makiyama Y."/>
            <person name="Hosoyama A."/>
            <person name="Hashimoto M."/>
            <person name="Noguchi M."/>
            <person name="Tsuchikane K."/>
            <person name="Ohji S."/>
            <person name="Yamazoe A."/>
            <person name="Ichikawa N."/>
            <person name="Kimura A."/>
            <person name="Fujita N."/>
        </authorList>
    </citation>
    <scope>NUCLEOTIDE SEQUENCE [LARGE SCALE GENOMIC DNA]</scope>
    <source>
        <strain evidence="9 10">NBRC 104936</strain>
    </source>
</reference>
<dbReference type="GO" id="GO:0090729">
    <property type="term" value="F:toxin activity"/>
    <property type="evidence" value="ECO:0007669"/>
    <property type="project" value="UniProtKB-KW"/>
</dbReference>
<keyword evidence="5" id="KW-0677">Repeat</keyword>
<evidence type="ECO:0000256" key="5">
    <source>
        <dbReference type="ARBA" id="ARBA00022737"/>
    </source>
</evidence>
<dbReference type="Pfam" id="PF00353">
    <property type="entry name" value="HemolysinCabind"/>
    <property type="match status" value="7"/>
</dbReference>
<dbReference type="PANTHER" id="PTHR38340:SF1">
    <property type="entry name" value="S-LAYER PROTEIN"/>
    <property type="match status" value="1"/>
</dbReference>
<keyword evidence="6" id="KW-0843">Virulence</keyword>
<keyword evidence="3" id="KW-0964">Secreted</keyword>
<comment type="caution">
    <text evidence="9">The sequence shown here is derived from an EMBL/GenBank/DDBJ whole genome shotgun (WGS) entry which is preliminary data.</text>
</comment>
<dbReference type="AlphaFoldDB" id="A0A0E9MUB7"/>
<keyword evidence="10" id="KW-1185">Reference proteome</keyword>
<keyword evidence="4" id="KW-0800">Toxin</keyword>
<keyword evidence="7" id="KW-0472">Membrane</keyword>
<accession>A0A0E9MUB7</accession>